<feature type="domain" description="UTP25 C-terminal" evidence="6">
    <location>
        <begin position="395"/>
        <end position="568"/>
    </location>
</feature>
<evidence type="ECO:0000256" key="4">
    <source>
        <dbReference type="ARBA" id="ARBA00024421"/>
    </source>
</evidence>
<evidence type="ECO:0000313" key="9">
    <source>
        <dbReference type="Proteomes" id="UP001175271"/>
    </source>
</evidence>
<organism evidence="8 9">
    <name type="scientific">Steinernema hermaphroditum</name>
    <dbReference type="NCBI Taxonomy" id="289476"/>
    <lineage>
        <taxon>Eukaryota</taxon>
        <taxon>Metazoa</taxon>
        <taxon>Ecdysozoa</taxon>
        <taxon>Nematoda</taxon>
        <taxon>Chromadorea</taxon>
        <taxon>Rhabditida</taxon>
        <taxon>Tylenchina</taxon>
        <taxon>Panagrolaimomorpha</taxon>
        <taxon>Strongyloidoidea</taxon>
        <taxon>Steinernematidae</taxon>
        <taxon>Steinernema</taxon>
    </lineage>
</organism>
<keyword evidence="3" id="KW-0539">Nucleus</keyword>
<dbReference type="InterPro" id="IPR027417">
    <property type="entry name" value="P-loop_NTPase"/>
</dbReference>
<name>A0AA39M091_9BILA</name>
<protein>
    <recommendedName>
        <fullName evidence="4">U3 small nucleolar RNA-associated protein 25 homolog</fullName>
    </recommendedName>
    <alternativeName>
        <fullName evidence="5">UTP25 small subunit processor component</fullName>
    </alternativeName>
</protein>
<dbReference type="GO" id="GO:0034511">
    <property type="term" value="F:U3 snoRNA binding"/>
    <property type="evidence" value="ECO:0007669"/>
    <property type="project" value="InterPro"/>
</dbReference>
<dbReference type="PANTHER" id="PTHR12933">
    <property type="entry name" value="ORF PROTEIN-RELATED"/>
    <property type="match status" value="1"/>
</dbReference>
<proteinExistence type="inferred from homology"/>
<keyword evidence="9" id="KW-1185">Reference proteome</keyword>
<dbReference type="InterPro" id="IPR053939">
    <property type="entry name" value="UTP25_C"/>
</dbReference>
<reference evidence="8" key="1">
    <citation type="submission" date="2023-06" db="EMBL/GenBank/DDBJ databases">
        <title>Genomic analysis of the entomopathogenic nematode Steinernema hermaphroditum.</title>
        <authorList>
            <person name="Schwarz E.M."/>
            <person name="Heppert J.K."/>
            <person name="Baniya A."/>
            <person name="Schwartz H.T."/>
            <person name="Tan C.-H."/>
            <person name="Antoshechkin I."/>
            <person name="Sternberg P.W."/>
            <person name="Goodrich-Blair H."/>
            <person name="Dillman A.R."/>
        </authorList>
    </citation>
    <scope>NUCLEOTIDE SEQUENCE</scope>
    <source>
        <strain evidence="8">PS9179</strain>
        <tissue evidence="8">Whole animal</tissue>
    </source>
</reference>
<dbReference type="Proteomes" id="UP001175271">
    <property type="component" value="Unassembled WGS sequence"/>
</dbReference>
<evidence type="ECO:0000313" key="8">
    <source>
        <dbReference type="EMBL" id="KAK0416058.1"/>
    </source>
</evidence>
<dbReference type="EMBL" id="JAUCMV010000002">
    <property type="protein sequence ID" value="KAK0416058.1"/>
    <property type="molecule type" value="Genomic_DNA"/>
</dbReference>
<evidence type="ECO:0000256" key="2">
    <source>
        <dbReference type="ARBA" id="ARBA00009223"/>
    </source>
</evidence>
<evidence type="ECO:0000256" key="1">
    <source>
        <dbReference type="ARBA" id="ARBA00004604"/>
    </source>
</evidence>
<dbReference type="PANTHER" id="PTHR12933:SF0">
    <property type="entry name" value="U3 SMALL NUCLEOLAR RNA-ASSOCIATED PROTEIN 25 HOMOLOG"/>
    <property type="match status" value="1"/>
</dbReference>
<evidence type="ECO:0000259" key="7">
    <source>
        <dbReference type="Pfam" id="PF22916"/>
    </source>
</evidence>
<comment type="caution">
    <text evidence="8">The sequence shown here is derived from an EMBL/GenBank/DDBJ whole genome shotgun (WGS) entry which is preliminary data.</text>
</comment>
<sequence>MIKSKRKLQPNEELTAKSSKEVVDFFDEHFNRSIDGVTAKQLLAGSYPSSSESFRRAGETFSQTVRYKDQHCVNIQRHLDIEQFNLGEKLVVNAEYANGSTPFGDKEMQLYQAMGRYMDMYVVGDADSMATTVLYVTHAFNHVLKTRQLVIGNKKRLDDLREKKTITDEDIESARDQGLARPKVLIMCPFRKYAHRVVQILKKLMFGEGSKSNVDKSARFEQEFGDNGFRIHENRKVSDEFRELMKGNVDDCFRVGISVAKKALKLFTPFEESDIILCSPIGLRMIIGEESEKHHEHDFLASIELAIVDHADIFLMQNWEHITTLFESLHKKPESLNVDISRVRQWSLDQHAKLFRQTLLFANVDTAEFRALFAQHCQNYAGLVTVTPPPQNGYLSEIEIPICQEIHRFRVAESQTQSDARFNYFVSHILPKCDMGTMIFVSSYFDYVRLRNYLKREGESFVQLHEYATDKKISRARGMFFGQEKKIIMMTERFHYFRRYVIRGVKSYAFYQLPLNPSFYHEIVNSSNAQGDKTVTRIIFNKFDAIRLRNTFGAEHAKALLNAQQDFHVLMSE</sequence>
<evidence type="ECO:0000256" key="5">
    <source>
        <dbReference type="ARBA" id="ARBA00032325"/>
    </source>
</evidence>
<comment type="subcellular location">
    <subcellularLocation>
        <location evidence="1">Nucleus</location>
        <location evidence="1">Nucleolus</location>
    </subcellularLocation>
</comment>
<accession>A0AA39M091</accession>
<feature type="domain" description="UTP25 NTP hydrolase-like" evidence="7">
    <location>
        <begin position="118"/>
        <end position="384"/>
    </location>
</feature>
<dbReference type="GO" id="GO:0019843">
    <property type="term" value="F:rRNA binding"/>
    <property type="evidence" value="ECO:0007669"/>
    <property type="project" value="TreeGrafter"/>
</dbReference>
<dbReference type="InterPro" id="IPR053940">
    <property type="entry name" value="UTP25_NTPase-like"/>
</dbReference>
<dbReference type="GO" id="GO:0000462">
    <property type="term" value="P:maturation of SSU-rRNA from tricistronic rRNA transcript (SSU-rRNA, 5.8S rRNA, LSU-rRNA)"/>
    <property type="evidence" value="ECO:0007669"/>
    <property type="project" value="TreeGrafter"/>
</dbReference>
<dbReference type="GO" id="GO:0032040">
    <property type="term" value="C:small-subunit processome"/>
    <property type="evidence" value="ECO:0007669"/>
    <property type="project" value="TreeGrafter"/>
</dbReference>
<dbReference type="AlphaFoldDB" id="A0AA39M091"/>
<dbReference type="Pfam" id="PF22916">
    <property type="entry name" value="UTP25_NTPase-like"/>
    <property type="match status" value="1"/>
</dbReference>
<evidence type="ECO:0000256" key="3">
    <source>
        <dbReference type="ARBA" id="ARBA00023242"/>
    </source>
</evidence>
<comment type="similarity">
    <text evidence="2">Belongs to the UTP25 family.</text>
</comment>
<dbReference type="InterPro" id="IPR010678">
    <property type="entry name" value="UTP25"/>
</dbReference>
<gene>
    <name evidence="8" type="ORF">QR680_012271</name>
</gene>
<evidence type="ECO:0000259" key="6">
    <source>
        <dbReference type="Pfam" id="PF06862"/>
    </source>
</evidence>
<dbReference type="Pfam" id="PF06862">
    <property type="entry name" value="Utp25_C"/>
    <property type="match status" value="1"/>
</dbReference>
<dbReference type="Gene3D" id="3.40.50.300">
    <property type="entry name" value="P-loop containing nucleotide triphosphate hydrolases"/>
    <property type="match status" value="1"/>
</dbReference>